<gene>
    <name evidence="1" type="ORF">GJ744_001881</name>
</gene>
<evidence type="ECO:0000313" key="1">
    <source>
        <dbReference type="EMBL" id="KAF7512313.1"/>
    </source>
</evidence>
<dbReference type="EMBL" id="JAACFV010000013">
    <property type="protein sequence ID" value="KAF7512313.1"/>
    <property type="molecule type" value="Genomic_DNA"/>
</dbReference>
<keyword evidence="2" id="KW-1185">Reference proteome</keyword>
<evidence type="ECO:0000313" key="2">
    <source>
        <dbReference type="Proteomes" id="UP000606974"/>
    </source>
</evidence>
<proteinExistence type="predicted"/>
<sequence>MPDSAILTLPYGKPAERSRKLQRVRREYSIGLREDFVGGNRRGADATTGFRQ</sequence>
<comment type="caution">
    <text evidence="1">The sequence shown here is derived from an EMBL/GenBank/DDBJ whole genome shotgun (WGS) entry which is preliminary data.</text>
</comment>
<protein>
    <submittedName>
        <fullName evidence="1">Uncharacterized protein</fullName>
    </submittedName>
</protein>
<dbReference type="AlphaFoldDB" id="A0A8H7ANG0"/>
<accession>A0A8H7ANG0</accession>
<name>A0A8H7ANG0_9EURO</name>
<dbReference type="Proteomes" id="UP000606974">
    <property type="component" value="Unassembled WGS sequence"/>
</dbReference>
<reference evidence="1" key="1">
    <citation type="submission" date="2020-02" db="EMBL/GenBank/DDBJ databases">
        <authorList>
            <person name="Palmer J.M."/>
        </authorList>
    </citation>
    <scope>NUCLEOTIDE SEQUENCE</scope>
    <source>
        <strain evidence="1">EPUS1.4</strain>
        <tissue evidence="1">Thallus</tissue>
    </source>
</reference>
<organism evidence="1 2">
    <name type="scientific">Endocarpon pusillum</name>
    <dbReference type="NCBI Taxonomy" id="364733"/>
    <lineage>
        <taxon>Eukaryota</taxon>
        <taxon>Fungi</taxon>
        <taxon>Dikarya</taxon>
        <taxon>Ascomycota</taxon>
        <taxon>Pezizomycotina</taxon>
        <taxon>Eurotiomycetes</taxon>
        <taxon>Chaetothyriomycetidae</taxon>
        <taxon>Verrucariales</taxon>
        <taxon>Verrucariaceae</taxon>
        <taxon>Endocarpon</taxon>
    </lineage>
</organism>